<dbReference type="InterPro" id="IPR050300">
    <property type="entry name" value="GDXG_lipolytic_enzyme"/>
</dbReference>
<dbReference type="GO" id="GO:0016787">
    <property type="term" value="F:hydrolase activity"/>
    <property type="evidence" value="ECO:0007669"/>
    <property type="project" value="UniProtKB-KW"/>
</dbReference>
<evidence type="ECO:0000256" key="2">
    <source>
        <dbReference type="SAM" id="MobiDB-lite"/>
    </source>
</evidence>
<feature type="region of interest" description="Disordered" evidence="2">
    <location>
        <begin position="1"/>
        <end position="20"/>
    </location>
</feature>
<dbReference type="SUPFAM" id="SSF53474">
    <property type="entry name" value="alpha/beta-Hydrolases"/>
    <property type="match status" value="1"/>
</dbReference>
<organism evidence="4 5">
    <name type="scientific">Gordonia insulae</name>
    <dbReference type="NCBI Taxonomy" id="2420509"/>
    <lineage>
        <taxon>Bacteria</taxon>
        <taxon>Bacillati</taxon>
        <taxon>Actinomycetota</taxon>
        <taxon>Actinomycetes</taxon>
        <taxon>Mycobacteriales</taxon>
        <taxon>Gordoniaceae</taxon>
        <taxon>Gordonia</taxon>
    </lineage>
</organism>
<reference evidence="4 5" key="1">
    <citation type="submission" date="2018-11" db="EMBL/GenBank/DDBJ databases">
        <title>Gordonia insulae sp. nov., isolated from an island soil.</title>
        <authorList>
            <person name="Kim Y.S."/>
            <person name="Kim S.B."/>
        </authorList>
    </citation>
    <scope>NUCLEOTIDE SEQUENCE [LARGE SCALE GENOMIC DNA]</scope>
    <source>
        <strain evidence="4 5">MMS17-SY073</strain>
    </source>
</reference>
<name>A0A3G8JRN6_9ACTN</name>
<evidence type="ECO:0000256" key="1">
    <source>
        <dbReference type="ARBA" id="ARBA00022801"/>
    </source>
</evidence>
<dbReference type="Gene3D" id="3.40.50.1820">
    <property type="entry name" value="alpha/beta hydrolase"/>
    <property type="match status" value="1"/>
</dbReference>
<dbReference type="PANTHER" id="PTHR48081">
    <property type="entry name" value="AB HYDROLASE SUPERFAMILY PROTEIN C4A8.06C"/>
    <property type="match status" value="1"/>
</dbReference>
<sequence>MPEPHRETPRAALKDLNNLPADSPITARRYVYAVPDGEPDPEQNWMDLYLPAEAQEDATPLVILIHGGAWQSQIGADSFEPFARHLAERGLGVLNVEYRRVGSGGGWPTTFTDVAAALDMVPDIDRQIPQLDHRNAVVVGHSAGGQLAMWGGTRHKLNSDEVGAKPEFRPTHVISLAGPLDMRRAVALGDDRIVKVMGGTPAEVPDRYTSVDPIQNIDPNTPVVAVAGTDDKVVPPVLATRYVSAVKAADGDAYSVIMPGENHVSIVDSRTPAFRQVVEIITREANDAHAEGA</sequence>
<protein>
    <recommendedName>
        <fullName evidence="3">BD-FAE-like domain-containing protein</fullName>
    </recommendedName>
</protein>
<keyword evidence="5" id="KW-1185">Reference proteome</keyword>
<feature type="domain" description="BD-FAE-like" evidence="3">
    <location>
        <begin position="46"/>
        <end position="236"/>
    </location>
</feature>
<evidence type="ECO:0000313" key="5">
    <source>
        <dbReference type="Proteomes" id="UP000271469"/>
    </source>
</evidence>
<gene>
    <name evidence="4" type="ORF">D7316_04205</name>
</gene>
<dbReference type="EMBL" id="CP033972">
    <property type="protein sequence ID" value="AZG47593.1"/>
    <property type="molecule type" value="Genomic_DNA"/>
</dbReference>
<evidence type="ECO:0000259" key="3">
    <source>
        <dbReference type="Pfam" id="PF20434"/>
    </source>
</evidence>
<dbReference type="InterPro" id="IPR029058">
    <property type="entry name" value="AB_hydrolase_fold"/>
</dbReference>
<proteinExistence type="predicted"/>
<dbReference type="AlphaFoldDB" id="A0A3G8JRN6"/>
<dbReference type="InterPro" id="IPR049492">
    <property type="entry name" value="BD-FAE-like_dom"/>
</dbReference>
<dbReference type="Pfam" id="PF20434">
    <property type="entry name" value="BD-FAE"/>
    <property type="match status" value="1"/>
</dbReference>
<accession>A0A3G8JRN6</accession>
<evidence type="ECO:0000313" key="4">
    <source>
        <dbReference type="EMBL" id="AZG47593.1"/>
    </source>
</evidence>
<feature type="compositionally biased region" description="Basic and acidic residues" evidence="2">
    <location>
        <begin position="1"/>
        <end position="13"/>
    </location>
</feature>
<dbReference type="Proteomes" id="UP000271469">
    <property type="component" value="Chromosome"/>
</dbReference>
<keyword evidence="1" id="KW-0378">Hydrolase</keyword>
<dbReference type="KEGG" id="gom:D7316_04205"/>